<dbReference type="EC" id="5.6.2.4" evidence="13"/>
<evidence type="ECO:0000256" key="14">
    <source>
        <dbReference type="ARBA" id="ARBA00048988"/>
    </source>
</evidence>
<evidence type="ECO:0000256" key="16">
    <source>
        <dbReference type="SAM" id="MobiDB-lite"/>
    </source>
</evidence>
<dbReference type="GO" id="GO:0033202">
    <property type="term" value="C:DNA helicase complex"/>
    <property type="evidence" value="ECO:0007669"/>
    <property type="project" value="TreeGrafter"/>
</dbReference>
<dbReference type="GO" id="GO:0005524">
    <property type="term" value="F:ATP binding"/>
    <property type="evidence" value="ECO:0007669"/>
    <property type="project" value="UniProtKB-UniRule"/>
</dbReference>
<dbReference type="PROSITE" id="PS51198">
    <property type="entry name" value="UVRD_HELICASE_ATP_BIND"/>
    <property type="match status" value="1"/>
</dbReference>
<organism evidence="19 20">
    <name type="scientific">Nocardioides marmoriginsengisoli</name>
    <dbReference type="NCBI Taxonomy" id="661483"/>
    <lineage>
        <taxon>Bacteria</taxon>
        <taxon>Bacillati</taxon>
        <taxon>Actinomycetota</taxon>
        <taxon>Actinomycetes</taxon>
        <taxon>Propionibacteriales</taxon>
        <taxon>Nocardioidaceae</taxon>
        <taxon>Nocardioides</taxon>
    </lineage>
</organism>
<comment type="caution">
    <text evidence="19">The sequence shown here is derived from an EMBL/GenBank/DDBJ whole genome shotgun (WGS) entry which is preliminary data.</text>
</comment>
<keyword evidence="7" id="KW-0269">Exonuclease</keyword>
<feature type="binding site" evidence="15">
    <location>
        <begin position="39"/>
        <end position="46"/>
    </location>
    <ligand>
        <name>ATP</name>
        <dbReference type="ChEBI" id="CHEBI:30616"/>
    </ligand>
</feature>
<reference evidence="19 20" key="1">
    <citation type="submission" date="2018-11" db="EMBL/GenBank/DDBJ databases">
        <authorList>
            <person name="Li F."/>
        </authorList>
    </citation>
    <scope>NUCLEOTIDE SEQUENCE [LARGE SCALE GENOMIC DNA]</scope>
    <source>
        <strain evidence="19 20">Gsoil 097</strain>
    </source>
</reference>
<keyword evidence="3 15" id="KW-0547">Nucleotide-binding</keyword>
<feature type="domain" description="UvrD-like helicase C-terminal" evidence="18">
    <location>
        <begin position="321"/>
        <end position="626"/>
    </location>
</feature>
<evidence type="ECO:0000256" key="12">
    <source>
        <dbReference type="ARBA" id="ARBA00034617"/>
    </source>
</evidence>
<evidence type="ECO:0000256" key="8">
    <source>
        <dbReference type="ARBA" id="ARBA00022840"/>
    </source>
</evidence>
<dbReference type="InterPro" id="IPR014016">
    <property type="entry name" value="UvrD-like_ATP-bd"/>
</dbReference>
<feature type="domain" description="UvrD-like helicase ATP-binding" evidence="17">
    <location>
        <begin position="18"/>
        <end position="313"/>
    </location>
</feature>
<dbReference type="Gene3D" id="1.10.10.160">
    <property type="match status" value="1"/>
</dbReference>
<dbReference type="InterPro" id="IPR011604">
    <property type="entry name" value="PDDEXK-like_dom_sf"/>
</dbReference>
<dbReference type="RefSeq" id="WP_123228731.1">
    <property type="nucleotide sequence ID" value="NZ_RJSE01000008.1"/>
</dbReference>
<evidence type="ECO:0000259" key="18">
    <source>
        <dbReference type="PROSITE" id="PS51217"/>
    </source>
</evidence>
<dbReference type="InterPro" id="IPR038726">
    <property type="entry name" value="PDDEXK_AddAB-type"/>
</dbReference>
<comment type="similarity">
    <text evidence="1">Belongs to the helicase family. UvrD subfamily.</text>
</comment>
<feature type="region of interest" description="Disordered" evidence="16">
    <location>
        <begin position="1"/>
        <end position="24"/>
    </location>
</feature>
<gene>
    <name evidence="19" type="ORF">EFK50_16640</name>
</gene>
<dbReference type="PANTHER" id="PTHR11070:SF59">
    <property type="entry name" value="DNA 3'-5' HELICASE"/>
    <property type="match status" value="1"/>
</dbReference>
<keyword evidence="8 15" id="KW-0067">ATP-binding</keyword>
<dbReference type="EMBL" id="RJSE01000008">
    <property type="protein sequence ID" value="RNL61014.1"/>
    <property type="molecule type" value="Genomic_DNA"/>
</dbReference>
<comment type="catalytic activity">
    <reaction evidence="12">
        <text>Couples ATP hydrolysis with the unwinding of duplex DNA by translocating in the 3'-5' direction.</text>
        <dbReference type="EC" id="5.6.2.4"/>
    </reaction>
</comment>
<dbReference type="Gene3D" id="3.90.320.10">
    <property type="match status" value="1"/>
</dbReference>
<evidence type="ECO:0000313" key="20">
    <source>
        <dbReference type="Proteomes" id="UP000267128"/>
    </source>
</evidence>
<evidence type="ECO:0000256" key="6">
    <source>
        <dbReference type="ARBA" id="ARBA00022806"/>
    </source>
</evidence>
<dbReference type="Pfam" id="PF13361">
    <property type="entry name" value="UvrD_C"/>
    <property type="match status" value="1"/>
</dbReference>
<keyword evidence="20" id="KW-1185">Reference proteome</keyword>
<name>A0A3N0CC53_9ACTN</name>
<dbReference type="InterPro" id="IPR013986">
    <property type="entry name" value="DExx_box_DNA_helicase_dom_sf"/>
</dbReference>
<dbReference type="GO" id="GO:0004527">
    <property type="term" value="F:exonuclease activity"/>
    <property type="evidence" value="ECO:0007669"/>
    <property type="project" value="UniProtKB-KW"/>
</dbReference>
<dbReference type="GO" id="GO:0043138">
    <property type="term" value="F:3'-5' DNA helicase activity"/>
    <property type="evidence" value="ECO:0007669"/>
    <property type="project" value="UniProtKB-EC"/>
</dbReference>
<dbReference type="Pfam" id="PF12705">
    <property type="entry name" value="PDDEXK_1"/>
    <property type="match status" value="1"/>
</dbReference>
<keyword evidence="6 15" id="KW-0347">Helicase</keyword>
<dbReference type="Gene3D" id="1.10.486.10">
    <property type="entry name" value="PCRA, domain 4"/>
    <property type="match status" value="1"/>
</dbReference>
<dbReference type="PANTHER" id="PTHR11070">
    <property type="entry name" value="UVRD / RECB / PCRA DNA HELICASE FAMILY MEMBER"/>
    <property type="match status" value="1"/>
</dbReference>
<dbReference type="Pfam" id="PF00580">
    <property type="entry name" value="UvrD-helicase"/>
    <property type="match status" value="1"/>
</dbReference>
<dbReference type="Proteomes" id="UP000267128">
    <property type="component" value="Unassembled WGS sequence"/>
</dbReference>
<dbReference type="GO" id="GO:0005829">
    <property type="term" value="C:cytosol"/>
    <property type="evidence" value="ECO:0007669"/>
    <property type="project" value="TreeGrafter"/>
</dbReference>
<evidence type="ECO:0000256" key="2">
    <source>
        <dbReference type="ARBA" id="ARBA00022722"/>
    </source>
</evidence>
<evidence type="ECO:0000256" key="9">
    <source>
        <dbReference type="ARBA" id="ARBA00023125"/>
    </source>
</evidence>
<sequence length="1060" mass="114573">MTTPTYRLAVPGSPGRPPTLDPDQQRVVDHPGGPLLVLAGPGTGKTTTLVEAIVDRIETRGADPGSVLALTFSRKAAEQLRDRISARIERTTSATISATFHSFAYGLVRRFAPPDLYAEPLRLLSAPEQDVVLQQLLTDAPESVRWPDGFRAAVGTRGFAREVQNALARARERGLESEDLRRLGETEDRPALVAAGWFLEQYLEVLDNESAIDYADLISRAVLVAREHRDELRAQYRYVFVDEYQDTDPAQVALLRALAGDGRDLVVVGDPDQSIYGFRGADVRGILDFPAAFPQSDGSKAEVVALRTTRRFGTRMATATHRIASSIAMSGSIDLATFQAFRTPATDPGTPAGLVEVRTHDTARAETEHIADLLRRAHLEDEVPWSQMAVLVRSGRTSLPALRRSLAGAGVPVDVASDDTPLVREPALQPLLDALRIVAAGDTDDRAVGLLQSPLGGLDAIEVRRLARALRTREKAEAEADGRSPRSSAELLRAAVLDPDLVAAGDPGVERVRALTGLLAAARAELAAGATADEVLWTLWSGTGWPERLRRACAGGGAAARLAHRDLDAVCALFEAAARAEGHRVHTSVQSFLDTLIAQEIPGDTLADRGVRGEGVRLLTAHRSKGLEWDLVVVASVQEQTWPDLRRRFSLLEADRLAAGELLDPITTSAMLAEERRLFYVACTRARRRLVVTAVASPEDDGDQPSRFLRELGVEPVASVGRPDRPLSLAGLVADLRRTVADPATSEPLRAAAAIRLAALADERIGERPLVPQADPARWWGTRAPSRAPAPIRDPDAPLRLSASDLESIDQCGAKWFLEKEAGGTTYSTSAQGVGLIVHALADRIGRGELPAEPGDQDALMAYVDQVWDQIDFRTPWAKGREHDAVRLGLSRFVDWHLGVRGRTLVSTEQRFVTRIDLPDGERVELRGFADRLEVDADGRLVVVDLKTGKYAPTGPGVKEHIQLGLYQYAANHGAFADVAGDVSCAGAELVQLRASTTPAAKVQTQAADDAGHTGIEERLTEVAGMIRAEEFTASSGDHCRYCDFQSICPVKGSGTVFDR</sequence>
<dbReference type="InterPro" id="IPR014017">
    <property type="entry name" value="DNA_helicase_UvrD-like_C"/>
</dbReference>
<dbReference type="GO" id="GO:0000725">
    <property type="term" value="P:recombinational repair"/>
    <property type="evidence" value="ECO:0007669"/>
    <property type="project" value="TreeGrafter"/>
</dbReference>
<evidence type="ECO:0000256" key="7">
    <source>
        <dbReference type="ARBA" id="ARBA00022839"/>
    </source>
</evidence>
<evidence type="ECO:0000256" key="5">
    <source>
        <dbReference type="ARBA" id="ARBA00022801"/>
    </source>
</evidence>
<evidence type="ECO:0000313" key="19">
    <source>
        <dbReference type="EMBL" id="RNL61014.1"/>
    </source>
</evidence>
<dbReference type="GO" id="GO:0003677">
    <property type="term" value="F:DNA binding"/>
    <property type="evidence" value="ECO:0007669"/>
    <property type="project" value="UniProtKB-KW"/>
</dbReference>
<keyword evidence="11" id="KW-0413">Isomerase</keyword>
<accession>A0A3N0CC53</accession>
<evidence type="ECO:0000256" key="13">
    <source>
        <dbReference type="ARBA" id="ARBA00034808"/>
    </source>
</evidence>
<evidence type="ECO:0000256" key="1">
    <source>
        <dbReference type="ARBA" id="ARBA00009922"/>
    </source>
</evidence>
<evidence type="ECO:0000256" key="15">
    <source>
        <dbReference type="PROSITE-ProRule" id="PRU00560"/>
    </source>
</evidence>
<keyword evidence="5 15" id="KW-0378">Hydrolase</keyword>
<keyword evidence="9" id="KW-0238">DNA-binding</keyword>
<keyword evidence="2" id="KW-0540">Nuclease</keyword>
<comment type="catalytic activity">
    <reaction evidence="14">
        <text>ATP + H2O = ADP + phosphate + H(+)</text>
        <dbReference type="Rhea" id="RHEA:13065"/>
        <dbReference type="ChEBI" id="CHEBI:15377"/>
        <dbReference type="ChEBI" id="CHEBI:15378"/>
        <dbReference type="ChEBI" id="CHEBI:30616"/>
        <dbReference type="ChEBI" id="CHEBI:43474"/>
        <dbReference type="ChEBI" id="CHEBI:456216"/>
        <dbReference type="EC" id="5.6.2.4"/>
    </reaction>
</comment>
<dbReference type="CDD" id="cd17932">
    <property type="entry name" value="DEXQc_UvrD"/>
    <property type="match status" value="1"/>
</dbReference>
<dbReference type="Gene3D" id="3.40.50.300">
    <property type="entry name" value="P-loop containing nucleotide triphosphate hydrolases"/>
    <property type="match status" value="2"/>
</dbReference>
<evidence type="ECO:0000256" key="3">
    <source>
        <dbReference type="ARBA" id="ARBA00022741"/>
    </source>
</evidence>
<dbReference type="InterPro" id="IPR000212">
    <property type="entry name" value="DNA_helicase_UvrD/REP"/>
</dbReference>
<dbReference type="SUPFAM" id="SSF52540">
    <property type="entry name" value="P-loop containing nucleoside triphosphate hydrolases"/>
    <property type="match status" value="1"/>
</dbReference>
<dbReference type="PROSITE" id="PS51217">
    <property type="entry name" value="UVRD_HELICASE_CTER"/>
    <property type="match status" value="1"/>
</dbReference>
<keyword evidence="10" id="KW-0234">DNA repair</keyword>
<proteinExistence type="inferred from homology"/>
<dbReference type="OrthoDB" id="9806690at2"/>
<dbReference type="InterPro" id="IPR027417">
    <property type="entry name" value="P-loop_NTPase"/>
</dbReference>
<evidence type="ECO:0000256" key="11">
    <source>
        <dbReference type="ARBA" id="ARBA00023235"/>
    </source>
</evidence>
<evidence type="ECO:0000256" key="4">
    <source>
        <dbReference type="ARBA" id="ARBA00022763"/>
    </source>
</evidence>
<keyword evidence="4" id="KW-0227">DNA damage</keyword>
<evidence type="ECO:0000259" key="17">
    <source>
        <dbReference type="PROSITE" id="PS51198"/>
    </source>
</evidence>
<protein>
    <recommendedName>
        <fullName evidence="13">DNA 3'-5' helicase</fullName>
        <ecNumber evidence="13">5.6.2.4</ecNumber>
    </recommendedName>
</protein>
<evidence type="ECO:0000256" key="10">
    <source>
        <dbReference type="ARBA" id="ARBA00023204"/>
    </source>
</evidence>
<dbReference type="AlphaFoldDB" id="A0A3N0CC53"/>